<proteinExistence type="predicted"/>
<accession>A0ABS7TR92</accession>
<gene>
    <name evidence="1" type="ORF">K7C98_15720</name>
</gene>
<dbReference type="EMBL" id="JAIRAU010000019">
    <property type="protein sequence ID" value="MBZ5710710.1"/>
    <property type="molecule type" value="Genomic_DNA"/>
</dbReference>
<protein>
    <submittedName>
        <fullName evidence="1">Short-chain dehydrogenase</fullName>
    </submittedName>
</protein>
<evidence type="ECO:0000313" key="1">
    <source>
        <dbReference type="EMBL" id="MBZ5710710.1"/>
    </source>
</evidence>
<sequence length="67" mass="7200">MTTISPGVVESELADSITDPGARDVMREFRRIALPAAAIARAIKFAAEEPDDVDLSEIIVRPTAGEF</sequence>
<dbReference type="Proteomes" id="UP001139031">
    <property type="component" value="Unassembled WGS sequence"/>
</dbReference>
<evidence type="ECO:0000313" key="2">
    <source>
        <dbReference type="Proteomes" id="UP001139031"/>
    </source>
</evidence>
<comment type="caution">
    <text evidence="1">The sequence shown here is derived from an EMBL/GenBank/DDBJ whole genome shotgun (WGS) entry which is preliminary data.</text>
</comment>
<name>A0ABS7TR92_9BACT</name>
<reference evidence="1" key="1">
    <citation type="submission" date="2021-08" db="EMBL/GenBank/DDBJ databases">
        <authorList>
            <person name="Stevens D.C."/>
        </authorList>
    </citation>
    <scope>NUCLEOTIDE SEQUENCE</scope>
    <source>
        <strain evidence="1">DSM 53165</strain>
    </source>
</reference>
<organism evidence="1 2">
    <name type="scientific">Nannocystis pusilla</name>
    <dbReference type="NCBI Taxonomy" id="889268"/>
    <lineage>
        <taxon>Bacteria</taxon>
        <taxon>Pseudomonadati</taxon>
        <taxon>Myxococcota</taxon>
        <taxon>Polyangia</taxon>
        <taxon>Nannocystales</taxon>
        <taxon>Nannocystaceae</taxon>
        <taxon>Nannocystis</taxon>
    </lineage>
</organism>
<keyword evidence="2" id="KW-1185">Reference proteome</keyword>